<name>A0A0A2A465_PROMR</name>
<dbReference type="AlphaFoldDB" id="A0A0A2A465"/>
<keyword evidence="1" id="KW-1133">Transmembrane helix</keyword>
<feature type="transmembrane region" description="Helical" evidence="1">
    <location>
        <begin position="12"/>
        <end position="29"/>
    </location>
</feature>
<evidence type="ECO:0000256" key="1">
    <source>
        <dbReference type="SAM" id="Phobius"/>
    </source>
</evidence>
<keyword evidence="1" id="KW-0812">Transmembrane</keyword>
<sequence length="158" mass="19139">MKNYFKNRKTLRFKYLVIWAYSFLLYFLIRPYPSFRNGDVITNLNLYELYRLFPIFIYLIIVFAVILEFLKLLGKDIKSIFTIPIILPILLSAFIFISTPVGYQIIDLEEMFDPEIQFKKCYEKAIIEKNTSRRIKKVNKCQRKRFSKYPELRDSFKD</sequence>
<accession>A0A0A2A465</accession>
<evidence type="ECO:0000313" key="2">
    <source>
        <dbReference type="EMBL" id="KGF96390.1"/>
    </source>
</evidence>
<comment type="caution">
    <text evidence="2">The sequence shown here is derived from an EMBL/GenBank/DDBJ whole genome shotgun (WGS) entry which is preliminary data.</text>
</comment>
<keyword evidence="1" id="KW-0472">Membrane</keyword>
<gene>
    <name evidence="2" type="ORF">EU96_1915</name>
</gene>
<dbReference type="EMBL" id="JNAM01000013">
    <property type="protein sequence ID" value="KGF96390.1"/>
    <property type="molecule type" value="Genomic_DNA"/>
</dbReference>
<dbReference type="RefSeq" id="WP_032527505.1">
    <property type="nucleotide sequence ID" value="NZ_CP138951.1"/>
</dbReference>
<dbReference type="STRING" id="74545.EU96_1915"/>
<reference evidence="3" key="1">
    <citation type="journal article" date="2014" name="Sci. Data">
        <title>Genomes of diverse isolates of the marine cyanobacterium Prochlorococcus.</title>
        <authorList>
            <person name="Biller S."/>
            <person name="Berube P."/>
            <person name="Thompson J."/>
            <person name="Kelly L."/>
            <person name="Roggensack S."/>
            <person name="Awad L."/>
            <person name="Roache-Johnson K."/>
            <person name="Ding H."/>
            <person name="Giovannoni S.J."/>
            <person name="Moore L.R."/>
            <person name="Chisholm S.W."/>
        </authorList>
    </citation>
    <scope>NUCLEOTIDE SEQUENCE [LARGE SCALE GENOMIC DNA]</scope>
    <source>
        <strain evidence="3">MIT 9302</strain>
    </source>
</reference>
<dbReference type="Proteomes" id="UP000030445">
    <property type="component" value="Unassembled WGS sequence"/>
</dbReference>
<feature type="transmembrane region" description="Helical" evidence="1">
    <location>
        <begin position="49"/>
        <end position="73"/>
    </location>
</feature>
<organism evidence="2 3">
    <name type="scientific">Prochlorococcus marinus str. MIT 9302</name>
    <dbReference type="NCBI Taxonomy" id="74545"/>
    <lineage>
        <taxon>Bacteria</taxon>
        <taxon>Bacillati</taxon>
        <taxon>Cyanobacteriota</taxon>
        <taxon>Cyanophyceae</taxon>
        <taxon>Synechococcales</taxon>
        <taxon>Prochlorococcaceae</taxon>
        <taxon>Prochlorococcus</taxon>
    </lineage>
</organism>
<feature type="transmembrane region" description="Helical" evidence="1">
    <location>
        <begin position="85"/>
        <end position="106"/>
    </location>
</feature>
<evidence type="ECO:0000313" key="3">
    <source>
        <dbReference type="Proteomes" id="UP000030445"/>
    </source>
</evidence>
<proteinExistence type="predicted"/>
<protein>
    <submittedName>
        <fullName evidence="2">Uncharacterized protein</fullName>
    </submittedName>
</protein>